<evidence type="ECO:0000313" key="4">
    <source>
        <dbReference type="Proteomes" id="UP000075901"/>
    </source>
</evidence>
<feature type="compositionally biased region" description="Acidic residues" evidence="1">
    <location>
        <begin position="436"/>
        <end position="450"/>
    </location>
</feature>
<keyword evidence="4" id="KW-1185">Reference proteome</keyword>
<evidence type="ECO:0000259" key="2">
    <source>
        <dbReference type="Pfam" id="PF06381"/>
    </source>
</evidence>
<organism evidence="3 4">
    <name type="scientific">Anopheles maculatus</name>
    <dbReference type="NCBI Taxonomy" id="74869"/>
    <lineage>
        <taxon>Eukaryota</taxon>
        <taxon>Metazoa</taxon>
        <taxon>Ecdysozoa</taxon>
        <taxon>Arthropoda</taxon>
        <taxon>Hexapoda</taxon>
        <taxon>Insecta</taxon>
        <taxon>Pterygota</taxon>
        <taxon>Neoptera</taxon>
        <taxon>Endopterygota</taxon>
        <taxon>Diptera</taxon>
        <taxon>Nematocera</taxon>
        <taxon>Culicoidea</taxon>
        <taxon>Culicidae</taxon>
        <taxon>Anophelinae</taxon>
        <taxon>Anopheles</taxon>
        <taxon>Anopheles maculatus group</taxon>
    </lineage>
</organism>
<evidence type="ECO:0000313" key="3">
    <source>
        <dbReference type="EnsemblMetazoa" id="AMAM002290-PA"/>
    </source>
</evidence>
<reference evidence="3" key="2">
    <citation type="submission" date="2020-05" db="UniProtKB">
        <authorList>
            <consortium name="EnsemblMetazoa"/>
        </authorList>
    </citation>
    <scope>IDENTIFICATION</scope>
    <source>
        <strain evidence="3">maculatus3</strain>
    </source>
</reference>
<dbReference type="EnsemblMetazoa" id="AMAM002290-RA">
    <property type="protein sequence ID" value="AMAM002290-PA"/>
    <property type="gene ID" value="AMAM002290"/>
</dbReference>
<name>A0A182S9D5_9DIPT</name>
<accession>A0A182S9D5</accession>
<dbReference type="Pfam" id="PF06381">
    <property type="entry name" value="Phage_portal_3"/>
    <property type="match status" value="1"/>
</dbReference>
<evidence type="ECO:0000256" key="1">
    <source>
        <dbReference type="SAM" id="MobiDB-lite"/>
    </source>
</evidence>
<dbReference type="Proteomes" id="UP000075901">
    <property type="component" value="Unassembled WGS sequence"/>
</dbReference>
<feature type="region of interest" description="Disordered" evidence="1">
    <location>
        <begin position="423"/>
        <end position="472"/>
    </location>
</feature>
<proteinExistence type="predicted"/>
<protein>
    <recommendedName>
        <fullName evidence="2">Anti-CBASS protein Acb1-like N-terminal domain-containing protein</fullName>
    </recommendedName>
</protein>
<dbReference type="InterPro" id="IPR024459">
    <property type="entry name" value="Acb1-like_N"/>
</dbReference>
<sequence>MFGPAKTLGAPSAERIAMDASFSDSGAFSLLQHAFNMGQFAPGPSFMGYAALSTLTQNGLIRACIETVADDMTREWIEIESPDTNGDGDNSDEKKTIEDALIDFGVRDHFHRAAELDGYFGGCLIYIDTGAVDNQLLTPLDISEKSAELRNLKRFVIIEPINVSPGRYESLDPLSPRYFNPDTWWILGREVHASRLIRIVGNEVPIMLKPAYNFMGVPQAQTLYDYVLHFQDARQASSRLLEKFSLTVLQTDMQDILTNPSGTKSLDDRLAYMTAYRSNDGVLAIDKKMEDIINLVTPINGVTDVVRQQLEFIVAINRTPAVKLMGISPAGFNTGEADIKNYNDHVSTQQEKVFRKGLQKVLDIIQIFKFGKLDKSVKFKFVGLNEEDEKAVADIQLIKAQTRQIYSDMGAVDAMEVRKAVADDQNSPLSGIKADEEPEIDDGEGSEAENGETYIPQRKPGAAIPEEASGVD</sequence>
<dbReference type="AlphaFoldDB" id="A0A182S9D5"/>
<dbReference type="VEuPathDB" id="VectorBase:AMAM002290"/>
<reference evidence="4" key="1">
    <citation type="submission" date="2013-09" db="EMBL/GenBank/DDBJ databases">
        <title>The Genome Sequence of Anopheles maculatus species B.</title>
        <authorList>
            <consortium name="The Broad Institute Genomics Platform"/>
            <person name="Neafsey D.E."/>
            <person name="Besansky N."/>
            <person name="Howell P."/>
            <person name="Walton C."/>
            <person name="Young S.K."/>
            <person name="Zeng Q."/>
            <person name="Gargeya S."/>
            <person name="Fitzgerald M."/>
            <person name="Haas B."/>
            <person name="Abouelleil A."/>
            <person name="Allen A.W."/>
            <person name="Alvarado L."/>
            <person name="Arachchi H.M."/>
            <person name="Berlin A.M."/>
            <person name="Chapman S.B."/>
            <person name="Gainer-Dewar J."/>
            <person name="Goldberg J."/>
            <person name="Griggs A."/>
            <person name="Gujja S."/>
            <person name="Hansen M."/>
            <person name="Howarth C."/>
            <person name="Imamovic A."/>
            <person name="Ireland A."/>
            <person name="Larimer J."/>
            <person name="McCowan C."/>
            <person name="Murphy C."/>
            <person name="Pearson M."/>
            <person name="Poon T.W."/>
            <person name="Priest M."/>
            <person name="Roberts A."/>
            <person name="Saif S."/>
            <person name="Shea T."/>
            <person name="Sisk P."/>
            <person name="Sykes S."/>
            <person name="Wortman J."/>
            <person name="Nusbaum C."/>
            <person name="Birren B."/>
        </authorList>
    </citation>
    <scope>NUCLEOTIDE SEQUENCE [LARGE SCALE GENOMIC DNA]</scope>
    <source>
        <strain evidence="4">maculatus3</strain>
    </source>
</reference>
<feature type="domain" description="Anti-CBASS protein Acb1-like N-terminal" evidence="2">
    <location>
        <begin position="51"/>
        <end position="403"/>
    </location>
</feature>